<dbReference type="InterPro" id="IPR036520">
    <property type="entry name" value="UPF0759_sf"/>
</dbReference>
<gene>
    <name evidence="1" type="ORF">GCM10010967_43160</name>
</gene>
<keyword evidence="2" id="KW-1185">Reference proteome</keyword>
<dbReference type="EMBL" id="BMLI01000002">
    <property type="protein sequence ID" value="GGN03706.1"/>
    <property type="molecule type" value="Genomic_DNA"/>
</dbReference>
<proteinExistence type="predicted"/>
<protein>
    <recommendedName>
        <fullName evidence="3">DUF72 domain-containing protein</fullName>
    </recommendedName>
</protein>
<dbReference type="Proteomes" id="UP000632339">
    <property type="component" value="Unassembled WGS sequence"/>
</dbReference>
<dbReference type="RefSeq" id="WP_019940932.1">
    <property type="nucleotide sequence ID" value="NZ_BMLI01000002.1"/>
</dbReference>
<name>A0ABQ2IBV4_9BACT</name>
<accession>A0ABQ2IBV4</accession>
<dbReference type="Gene3D" id="3.20.20.410">
    <property type="entry name" value="Protein of unknown function UPF0759"/>
    <property type="match status" value="1"/>
</dbReference>
<dbReference type="InterPro" id="IPR002763">
    <property type="entry name" value="DUF72"/>
</dbReference>
<reference evidence="2" key="1">
    <citation type="journal article" date="2019" name="Int. J. Syst. Evol. Microbiol.">
        <title>The Global Catalogue of Microorganisms (GCM) 10K type strain sequencing project: providing services to taxonomists for standard genome sequencing and annotation.</title>
        <authorList>
            <consortium name="The Broad Institute Genomics Platform"/>
            <consortium name="The Broad Institute Genome Sequencing Center for Infectious Disease"/>
            <person name="Wu L."/>
            <person name="Ma J."/>
        </authorList>
    </citation>
    <scope>NUCLEOTIDE SEQUENCE [LARGE SCALE GENOMIC DNA]</scope>
    <source>
        <strain evidence="2">CGMCC 1.6375</strain>
    </source>
</reference>
<evidence type="ECO:0000313" key="2">
    <source>
        <dbReference type="Proteomes" id="UP000632339"/>
    </source>
</evidence>
<evidence type="ECO:0000313" key="1">
    <source>
        <dbReference type="EMBL" id="GGN03706.1"/>
    </source>
</evidence>
<dbReference type="PANTHER" id="PTHR30348">
    <property type="entry name" value="UNCHARACTERIZED PROTEIN YECE"/>
    <property type="match status" value="1"/>
</dbReference>
<dbReference type="SUPFAM" id="SSF117396">
    <property type="entry name" value="TM1631-like"/>
    <property type="match status" value="1"/>
</dbReference>
<comment type="caution">
    <text evidence="1">The sequence shown here is derived from an EMBL/GenBank/DDBJ whole genome shotgun (WGS) entry which is preliminary data.</text>
</comment>
<evidence type="ECO:0008006" key="3">
    <source>
        <dbReference type="Google" id="ProtNLM"/>
    </source>
</evidence>
<sequence length="256" mass="29061">MQTSGVYIGTSGILLPFKNQAHYPPEFEGKSRLEVYAHLFNSLEVNSTFYKLPRTETVARWSASVPEAFRFTFKLWKQLTHNPGLSFDRADVKAFADVVRAAGNNTGCILVQIPPSTKFSSLARMGELLSILRQQTDDKWPVAVEFRDNSWYRQESYELLNANGAAMVCHDKTGSESPLTTLAANTVYLRFHGPRGDYRGSYDQGLLYEYAGYIHTWRREGKTVYIYFNNTAGDALANLQLLHSFLENDFAELEQT</sequence>
<dbReference type="Pfam" id="PF01904">
    <property type="entry name" value="DUF72"/>
    <property type="match status" value="1"/>
</dbReference>
<organism evidence="1 2">
    <name type="scientific">Dyadobacter beijingensis</name>
    <dbReference type="NCBI Taxonomy" id="365489"/>
    <lineage>
        <taxon>Bacteria</taxon>
        <taxon>Pseudomonadati</taxon>
        <taxon>Bacteroidota</taxon>
        <taxon>Cytophagia</taxon>
        <taxon>Cytophagales</taxon>
        <taxon>Spirosomataceae</taxon>
        <taxon>Dyadobacter</taxon>
    </lineage>
</organism>
<dbReference type="PANTHER" id="PTHR30348:SF4">
    <property type="entry name" value="DUF72 DOMAIN-CONTAINING PROTEIN"/>
    <property type="match status" value="1"/>
</dbReference>